<reference evidence="1 2" key="1">
    <citation type="submission" date="2018-06" db="EMBL/GenBank/DDBJ databases">
        <authorList>
            <consortium name="Pathogen Informatics"/>
            <person name="Doyle S."/>
        </authorList>
    </citation>
    <scope>NUCLEOTIDE SEQUENCE [LARGE SCALE GENOMIC DNA]</scope>
    <source>
        <strain evidence="1 2">NCTC9962</strain>
    </source>
</reference>
<name>A0A377ATK3_ECOLX</name>
<evidence type="ECO:0000313" key="2">
    <source>
        <dbReference type="Proteomes" id="UP000254052"/>
    </source>
</evidence>
<sequence>MIGELLREFSRLYMAGGDCYLEQSEAIGDRLASSLSCHFSVYRRKLSRRAECIHPWAELINLMRGLVEPQQERAS</sequence>
<proteinExistence type="predicted"/>
<dbReference type="Gene3D" id="3.40.30.10">
    <property type="entry name" value="Glutaredoxin"/>
    <property type="match status" value="1"/>
</dbReference>
<protein>
    <submittedName>
        <fullName evidence="1">Hydrogenase-1 operon protein</fullName>
    </submittedName>
</protein>
<gene>
    <name evidence="1" type="primary">hyaE_1</name>
    <name evidence="1" type="ORF">NCTC9962_02011</name>
</gene>
<dbReference type="EMBL" id="UGED01000006">
    <property type="protein sequence ID" value="STL35029.1"/>
    <property type="molecule type" value="Genomic_DNA"/>
</dbReference>
<accession>A0A377ATK3</accession>
<dbReference type="Proteomes" id="UP000254052">
    <property type="component" value="Unassembled WGS sequence"/>
</dbReference>
<dbReference type="AlphaFoldDB" id="A0A377ATK3"/>
<evidence type="ECO:0000313" key="1">
    <source>
        <dbReference type="EMBL" id="STL35029.1"/>
    </source>
</evidence>
<organism evidence="1 2">
    <name type="scientific">Escherichia coli</name>
    <dbReference type="NCBI Taxonomy" id="562"/>
    <lineage>
        <taxon>Bacteria</taxon>
        <taxon>Pseudomonadati</taxon>
        <taxon>Pseudomonadota</taxon>
        <taxon>Gammaproteobacteria</taxon>
        <taxon>Enterobacterales</taxon>
        <taxon>Enterobacteriaceae</taxon>
        <taxon>Escherichia</taxon>
    </lineage>
</organism>